<keyword evidence="1" id="KW-0436">Ligase</keyword>
<reference evidence="4" key="1">
    <citation type="submission" date="2025-08" db="UniProtKB">
        <authorList>
            <consortium name="Ensembl"/>
        </authorList>
    </citation>
    <scope>IDENTIFICATION</scope>
</reference>
<accession>A0A3Q4H019</accession>
<dbReference type="GeneTree" id="ENSGT00940000162752"/>
<dbReference type="PROSITE" id="PS51221">
    <property type="entry name" value="TTL"/>
    <property type="match status" value="1"/>
</dbReference>
<sequence>FLCQCLKCWKRTSVYWIVKPVDLSRGRGIFIFEDIKDLVYDCSVVIQRYISSSLLISGYKFDLRIYVCVKSFHPLTVYIHQEGLVRFATEKFNLSSLHNLYAHLTNTSINKFGPFYKTEKGRRGFAMNSAALTHLIWFCTKLVKMWTSTEIIKALKVLQSCQMDRYIALKLSGTVVSTIASQQEGPGFDSTIGLGHIIPFTVIPV</sequence>
<dbReference type="Pfam" id="PF03133">
    <property type="entry name" value="TTL"/>
    <property type="match status" value="1"/>
</dbReference>
<reference evidence="4" key="2">
    <citation type="submission" date="2025-09" db="UniProtKB">
        <authorList>
            <consortium name="Ensembl"/>
        </authorList>
    </citation>
    <scope>IDENTIFICATION</scope>
</reference>
<keyword evidence="5" id="KW-1185">Reference proteome</keyword>
<dbReference type="Proteomes" id="UP000261580">
    <property type="component" value="Unassembled WGS sequence"/>
</dbReference>
<protein>
    <submittedName>
        <fullName evidence="4">Uncharacterized protein</fullName>
    </submittedName>
</protein>
<name>A0A3Q4H019_NEOBR</name>
<evidence type="ECO:0000256" key="3">
    <source>
        <dbReference type="ARBA" id="ARBA00022840"/>
    </source>
</evidence>
<evidence type="ECO:0000313" key="5">
    <source>
        <dbReference type="Proteomes" id="UP000261580"/>
    </source>
</evidence>
<dbReference type="GO" id="GO:0005524">
    <property type="term" value="F:ATP binding"/>
    <property type="evidence" value="ECO:0007669"/>
    <property type="project" value="UniProtKB-KW"/>
</dbReference>
<evidence type="ECO:0000256" key="2">
    <source>
        <dbReference type="ARBA" id="ARBA00022741"/>
    </source>
</evidence>
<proteinExistence type="predicted"/>
<dbReference type="PANTHER" id="PTHR12241:SF118">
    <property type="entry name" value="TUBULIN POLYGLUTAMYLASE TTLL2-RELATED"/>
    <property type="match status" value="1"/>
</dbReference>
<dbReference type="InterPro" id="IPR004344">
    <property type="entry name" value="TTL/TTLL_fam"/>
</dbReference>
<dbReference type="Ensembl" id="ENSNBRT00000013488.1">
    <property type="protein sequence ID" value="ENSNBRP00000013118.1"/>
    <property type="gene ID" value="ENSNBRG00000010203.1"/>
</dbReference>
<keyword evidence="2" id="KW-0547">Nucleotide-binding</keyword>
<dbReference type="AlphaFoldDB" id="A0A3Q4H019"/>
<dbReference type="Gene3D" id="3.30.470.20">
    <property type="entry name" value="ATP-grasp fold, B domain"/>
    <property type="match status" value="1"/>
</dbReference>
<keyword evidence="3" id="KW-0067">ATP-binding</keyword>
<organism evidence="4 5">
    <name type="scientific">Neolamprologus brichardi</name>
    <name type="common">Fairy cichlid</name>
    <name type="synonym">Lamprologus brichardi</name>
    <dbReference type="NCBI Taxonomy" id="32507"/>
    <lineage>
        <taxon>Eukaryota</taxon>
        <taxon>Metazoa</taxon>
        <taxon>Chordata</taxon>
        <taxon>Craniata</taxon>
        <taxon>Vertebrata</taxon>
        <taxon>Euteleostomi</taxon>
        <taxon>Actinopterygii</taxon>
        <taxon>Neopterygii</taxon>
        <taxon>Teleostei</taxon>
        <taxon>Neoteleostei</taxon>
        <taxon>Acanthomorphata</taxon>
        <taxon>Ovalentaria</taxon>
        <taxon>Cichlomorphae</taxon>
        <taxon>Cichliformes</taxon>
        <taxon>Cichlidae</taxon>
        <taxon>African cichlids</taxon>
        <taxon>Pseudocrenilabrinae</taxon>
        <taxon>Lamprologini</taxon>
        <taxon>Neolamprologus</taxon>
    </lineage>
</organism>
<dbReference type="GO" id="GO:0000226">
    <property type="term" value="P:microtubule cytoskeleton organization"/>
    <property type="evidence" value="ECO:0007669"/>
    <property type="project" value="TreeGrafter"/>
</dbReference>
<evidence type="ECO:0000313" key="4">
    <source>
        <dbReference type="Ensembl" id="ENSNBRP00000013118.1"/>
    </source>
</evidence>
<dbReference type="GO" id="GO:0070740">
    <property type="term" value="F:tubulin-glutamic acid ligase activity"/>
    <property type="evidence" value="ECO:0007669"/>
    <property type="project" value="TreeGrafter"/>
</dbReference>
<dbReference type="STRING" id="32507.ENSNBRP00000013118"/>
<dbReference type="PANTHER" id="PTHR12241">
    <property type="entry name" value="TUBULIN POLYGLUTAMYLASE"/>
    <property type="match status" value="1"/>
</dbReference>
<evidence type="ECO:0000256" key="1">
    <source>
        <dbReference type="ARBA" id="ARBA00022598"/>
    </source>
</evidence>
<dbReference type="SUPFAM" id="SSF56059">
    <property type="entry name" value="Glutathione synthetase ATP-binding domain-like"/>
    <property type="match status" value="1"/>
</dbReference>
<dbReference type="GO" id="GO:0036064">
    <property type="term" value="C:ciliary basal body"/>
    <property type="evidence" value="ECO:0007669"/>
    <property type="project" value="TreeGrafter"/>
</dbReference>
<dbReference type="GO" id="GO:0015631">
    <property type="term" value="F:tubulin binding"/>
    <property type="evidence" value="ECO:0007669"/>
    <property type="project" value="TreeGrafter"/>
</dbReference>